<evidence type="ECO:0000313" key="15">
    <source>
        <dbReference type="Proteomes" id="UP000659047"/>
    </source>
</evidence>
<dbReference type="PROSITE" id="PS00670">
    <property type="entry name" value="D_2_HYDROXYACID_DH_2"/>
    <property type="match status" value="1"/>
</dbReference>
<keyword evidence="1" id="KW-0521">NADP</keyword>
<evidence type="ECO:0000259" key="13">
    <source>
        <dbReference type="Pfam" id="PF02826"/>
    </source>
</evidence>
<dbReference type="InterPro" id="IPR029753">
    <property type="entry name" value="D-isomer_DH_CS"/>
</dbReference>
<evidence type="ECO:0000256" key="8">
    <source>
        <dbReference type="ARBA" id="ARBA00066661"/>
    </source>
</evidence>
<evidence type="ECO:0000259" key="12">
    <source>
        <dbReference type="Pfam" id="PF00389"/>
    </source>
</evidence>
<dbReference type="AlphaFoldDB" id="A0A8K0XXJ4"/>
<evidence type="ECO:0000256" key="4">
    <source>
        <dbReference type="ARBA" id="ARBA00051801"/>
    </source>
</evidence>
<dbReference type="GO" id="GO:0051287">
    <property type="term" value="F:NAD binding"/>
    <property type="evidence" value="ECO:0007669"/>
    <property type="project" value="InterPro"/>
</dbReference>
<evidence type="ECO:0000256" key="11">
    <source>
        <dbReference type="RuleBase" id="RU003719"/>
    </source>
</evidence>
<sequence>MKPNIILYKALPADDLLAKLEKHFTVTRVEGLSPQTVRQYSDAFAQAEGLIGSAGTVDSLLLDKMPKLRACSTLSAGYNTFDVDALTRRGIPLMHTPDALTETVADTLMLLALTTARRALEVAERVKKGEWTGSIGSDWFGIDVHHKTMGIIGMGRIGMALAQRAHFGFSMPILYNARHPHPEAEARYNARYCKLDELLAEADFVCLILPLTDQTRHMIGTPQLAQMKPTAILINGARGPVLDEQALISALKAGKIRAAGLDVFEHEPLPVDSPLLSLPNVVALPHIGSATAQTRYNMAATGIENLINALNGKPDKNCVIPHVNR</sequence>
<dbReference type="GO" id="GO:0005829">
    <property type="term" value="C:cytosol"/>
    <property type="evidence" value="ECO:0007669"/>
    <property type="project" value="TreeGrafter"/>
</dbReference>
<dbReference type="SUPFAM" id="SSF52283">
    <property type="entry name" value="Formate/glycerate dehydrogenase catalytic domain-like"/>
    <property type="match status" value="1"/>
</dbReference>
<dbReference type="Pfam" id="PF00389">
    <property type="entry name" value="2-Hacid_dh"/>
    <property type="match status" value="1"/>
</dbReference>
<keyword evidence="3" id="KW-0520">NAD</keyword>
<dbReference type="InterPro" id="IPR036291">
    <property type="entry name" value="NAD(P)-bd_dom_sf"/>
</dbReference>
<dbReference type="FunFam" id="3.40.50.720:FF:000026">
    <property type="entry name" value="Glyoxylate/hydroxypyruvate reductase B"/>
    <property type="match status" value="1"/>
</dbReference>
<dbReference type="InterPro" id="IPR050223">
    <property type="entry name" value="D-isomer_2-hydroxyacid_DH"/>
</dbReference>
<feature type="domain" description="D-isomer specific 2-hydroxyacid dehydrogenase NAD-binding" evidence="13">
    <location>
        <begin position="110"/>
        <end position="288"/>
    </location>
</feature>
<dbReference type="RefSeq" id="WP_238714862.1">
    <property type="nucleotide sequence ID" value="NZ_JAEPBH010000047.1"/>
</dbReference>
<accession>A0A8K0XXJ4</accession>
<comment type="catalytic activity">
    <reaction evidence="4">
        <text>(R)-glycerate + NAD(+) = 3-hydroxypyruvate + NADH + H(+)</text>
        <dbReference type="Rhea" id="RHEA:17905"/>
        <dbReference type="ChEBI" id="CHEBI:15378"/>
        <dbReference type="ChEBI" id="CHEBI:16659"/>
        <dbReference type="ChEBI" id="CHEBI:17180"/>
        <dbReference type="ChEBI" id="CHEBI:57540"/>
        <dbReference type="ChEBI" id="CHEBI:57945"/>
        <dbReference type="EC" id="1.1.1.81"/>
    </reaction>
</comment>
<dbReference type="GO" id="GO:0030267">
    <property type="term" value="F:glyoxylate reductase (NADPH) activity"/>
    <property type="evidence" value="ECO:0007669"/>
    <property type="project" value="UniProtKB-EC"/>
</dbReference>
<reference evidence="14" key="1">
    <citation type="submission" date="2021-01" db="EMBL/GenBank/DDBJ databases">
        <title>Intestinitalea alba gen. nov., sp. nov., a novel genus of the family Enterobacteriaceae, isolated from the gut of the plastic-eating mealworm Tenebrio molitor L.</title>
        <authorList>
            <person name="Yang Y."/>
        </authorList>
    </citation>
    <scope>NUCLEOTIDE SEQUENCE</scope>
    <source>
        <strain evidence="14">BIT-L3</strain>
    </source>
</reference>
<proteinExistence type="inferred from homology"/>
<dbReference type="InterPro" id="IPR006140">
    <property type="entry name" value="D-isomer_DH_NAD-bd"/>
</dbReference>
<dbReference type="EC" id="1.1.1.81" evidence="9"/>
<dbReference type="CDD" id="cd05301">
    <property type="entry name" value="GDH"/>
    <property type="match status" value="1"/>
</dbReference>
<dbReference type="SUPFAM" id="SSF51735">
    <property type="entry name" value="NAD(P)-binding Rossmann-fold domains"/>
    <property type="match status" value="1"/>
</dbReference>
<dbReference type="Proteomes" id="UP000659047">
    <property type="component" value="Unassembled WGS sequence"/>
</dbReference>
<dbReference type="NCBIfam" id="NF011938">
    <property type="entry name" value="PRK15409.1"/>
    <property type="match status" value="1"/>
</dbReference>
<comment type="caution">
    <text evidence="14">The sequence shown here is derived from an EMBL/GenBank/DDBJ whole genome shotgun (WGS) entry which is preliminary data.</text>
</comment>
<dbReference type="PROSITE" id="PS00671">
    <property type="entry name" value="D_2_HYDROXYACID_DH_3"/>
    <property type="match status" value="1"/>
</dbReference>
<dbReference type="Pfam" id="PF02826">
    <property type="entry name" value="2-Hacid_dh_C"/>
    <property type="match status" value="1"/>
</dbReference>
<evidence type="ECO:0000313" key="14">
    <source>
        <dbReference type="EMBL" id="MBK4716640.1"/>
    </source>
</evidence>
<evidence type="ECO:0000256" key="3">
    <source>
        <dbReference type="ARBA" id="ARBA00023027"/>
    </source>
</evidence>
<dbReference type="EMBL" id="JAEPBH010000047">
    <property type="protein sequence ID" value="MBK4716640.1"/>
    <property type="molecule type" value="Genomic_DNA"/>
</dbReference>
<dbReference type="InterPro" id="IPR006139">
    <property type="entry name" value="D-isomer_2_OHA_DH_cat_dom"/>
</dbReference>
<dbReference type="PANTHER" id="PTHR10996:SF283">
    <property type="entry name" value="GLYOXYLATE_HYDROXYPYRUVATE REDUCTASE B"/>
    <property type="match status" value="1"/>
</dbReference>
<dbReference type="PANTHER" id="PTHR10996">
    <property type="entry name" value="2-HYDROXYACID DEHYDROGENASE-RELATED"/>
    <property type="match status" value="1"/>
</dbReference>
<organism evidence="14 15">
    <name type="scientific">Tenebrionibacter intestinalis</name>
    <dbReference type="NCBI Taxonomy" id="2799638"/>
    <lineage>
        <taxon>Bacteria</taxon>
        <taxon>Pseudomonadati</taxon>
        <taxon>Pseudomonadota</taxon>
        <taxon>Gammaproteobacteria</taxon>
        <taxon>Enterobacterales</taxon>
        <taxon>Enterobacteriaceae</taxon>
        <taxon>Tenebrionibacter/Tenebrionicola group</taxon>
        <taxon>Tenebrionibacter</taxon>
    </lineage>
</organism>
<comment type="similarity">
    <text evidence="7">Belongs to the D-isomer specific 2-hydroxyacid dehydrogenase family. GhrB subfamily.</text>
</comment>
<name>A0A8K0XXJ4_9ENTR</name>
<comment type="catalytic activity">
    <reaction evidence="6">
        <text>glycolate + NADP(+) = glyoxylate + NADPH + H(+)</text>
        <dbReference type="Rhea" id="RHEA:10992"/>
        <dbReference type="ChEBI" id="CHEBI:15378"/>
        <dbReference type="ChEBI" id="CHEBI:29805"/>
        <dbReference type="ChEBI" id="CHEBI:36655"/>
        <dbReference type="ChEBI" id="CHEBI:57783"/>
        <dbReference type="ChEBI" id="CHEBI:58349"/>
        <dbReference type="EC" id="1.1.1.79"/>
    </reaction>
</comment>
<keyword evidence="2 11" id="KW-0560">Oxidoreductase</keyword>
<keyword evidence="15" id="KW-1185">Reference proteome</keyword>
<gene>
    <name evidence="14" type="primary">ghrB</name>
    <name evidence="14" type="ORF">JJB97_15135</name>
</gene>
<feature type="domain" description="D-isomer specific 2-hydroxyacid dehydrogenase catalytic" evidence="12">
    <location>
        <begin position="13"/>
        <end position="319"/>
    </location>
</feature>
<evidence type="ECO:0000256" key="1">
    <source>
        <dbReference type="ARBA" id="ARBA00022857"/>
    </source>
</evidence>
<evidence type="ECO:0000256" key="6">
    <source>
        <dbReference type="ARBA" id="ARBA00052769"/>
    </source>
</evidence>
<protein>
    <recommendedName>
        <fullName evidence="10">Glyoxylate/hydroxypyruvate reductase B</fullName>
        <ecNumber evidence="8">1.1.1.79</ecNumber>
        <ecNumber evidence="9">1.1.1.81</ecNumber>
    </recommendedName>
</protein>
<evidence type="ECO:0000256" key="7">
    <source>
        <dbReference type="ARBA" id="ARBA00061278"/>
    </source>
</evidence>
<dbReference type="EC" id="1.1.1.79" evidence="8"/>
<evidence type="ECO:0000256" key="5">
    <source>
        <dbReference type="ARBA" id="ARBA00052239"/>
    </source>
</evidence>
<comment type="catalytic activity">
    <reaction evidence="5">
        <text>(R)-glycerate + NADP(+) = 3-hydroxypyruvate + NADPH + H(+)</text>
        <dbReference type="Rhea" id="RHEA:18657"/>
        <dbReference type="ChEBI" id="CHEBI:15378"/>
        <dbReference type="ChEBI" id="CHEBI:16659"/>
        <dbReference type="ChEBI" id="CHEBI:17180"/>
        <dbReference type="ChEBI" id="CHEBI:57783"/>
        <dbReference type="ChEBI" id="CHEBI:58349"/>
        <dbReference type="EC" id="1.1.1.81"/>
    </reaction>
</comment>
<dbReference type="GO" id="GO:0016618">
    <property type="term" value="F:hydroxypyruvate reductase [NAD(P)H] activity"/>
    <property type="evidence" value="ECO:0007669"/>
    <property type="project" value="UniProtKB-EC"/>
</dbReference>
<dbReference type="Gene3D" id="3.40.50.720">
    <property type="entry name" value="NAD(P)-binding Rossmann-like Domain"/>
    <property type="match status" value="2"/>
</dbReference>
<evidence type="ECO:0000256" key="10">
    <source>
        <dbReference type="ARBA" id="ARBA00073362"/>
    </source>
</evidence>
<evidence type="ECO:0000256" key="2">
    <source>
        <dbReference type="ARBA" id="ARBA00023002"/>
    </source>
</evidence>
<evidence type="ECO:0000256" key="9">
    <source>
        <dbReference type="ARBA" id="ARBA00066674"/>
    </source>
</evidence>